<dbReference type="RefSeq" id="WP_230732471.1">
    <property type="nucleotide sequence ID" value="NZ_JAJNDB010000001.1"/>
</dbReference>
<reference evidence="3 4" key="1">
    <citation type="submission" date="2021-11" db="EMBL/GenBank/DDBJ databases">
        <title>Draft genome sequence of Actinomycetospora sp. SF1 isolated from the rhizosphere soil.</title>
        <authorList>
            <person name="Duangmal K."/>
            <person name="Chantavorakit T."/>
        </authorList>
    </citation>
    <scope>NUCLEOTIDE SEQUENCE [LARGE SCALE GENOMIC DNA]</scope>
    <source>
        <strain evidence="3 4">TBRC 5722</strain>
    </source>
</reference>
<protein>
    <submittedName>
        <fullName evidence="3">MCE family protein</fullName>
    </submittedName>
</protein>
<dbReference type="PANTHER" id="PTHR33371">
    <property type="entry name" value="INTERMEMBRANE PHOSPHOLIPID TRANSPORT SYSTEM BINDING PROTEIN MLAD-RELATED"/>
    <property type="match status" value="1"/>
</dbReference>
<dbReference type="Proteomes" id="UP001199469">
    <property type="component" value="Unassembled WGS sequence"/>
</dbReference>
<name>A0ABS8P665_9PSEU</name>
<evidence type="ECO:0000313" key="3">
    <source>
        <dbReference type="EMBL" id="MCD2193752.1"/>
    </source>
</evidence>
<evidence type="ECO:0000313" key="4">
    <source>
        <dbReference type="Proteomes" id="UP001199469"/>
    </source>
</evidence>
<dbReference type="Pfam" id="PF02470">
    <property type="entry name" value="MlaD"/>
    <property type="match status" value="1"/>
</dbReference>
<evidence type="ECO:0000256" key="1">
    <source>
        <dbReference type="SAM" id="Phobius"/>
    </source>
</evidence>
<feature type="transmembrane region" description="Helical" evidence="1">
    <location>
        <begin position="7"/>
        <end position="33"/>
    </location>
</feature>
<gene>
    <name evidence="3" type="ORF">LQ327_10220</name>
</gene>
<accession>A0ABS8P665</accession>
<keyword evidence="1" id="KW-0472">Membrane</keyword>
<comment type="caution">
    <text evidence="3">The sequence shown here is derived from an EMBL/GenBank/DDBJ whole genome shotgun (WGS) entry which is preliminary data.</text>
</comment>
<dbReference type="EMBL" id="JAJNDB010000001">
    <property type="protein sequence ID" value="MCD2193752.1"/>
    <property type="molecule type" value="Genomic_DNA"/>
</dbReference>
<dbReference type="PANTHER" id="PTHR33371:SF4">
    <property type="entry name" value="INTERMEMBRANE PHOSPHOLIPID TRANSPORT SYSTEM BINDING PROTEIN MLAD"/>
    <property type="match status" value="1"/>
</dbReference>
<keyword evidence="4" id="KW-1185">Reference proteome</keyword>
<dbReference type="InterPro" id="IPR003399">
    <property type="entry name" value="Mce/MlaD"/>
</dbReference>
<proteinExistence type="predicted"/>
<feature type="domain" description="Mce/MlaD" evidence="2">
    <location>
        <begin position="46"/>
        <end position="123"/>
    </location>
</feature>
<organism evidence="3 4">
    <name type="scientific">Actinomycetospora endophytica</name>
    <dbReference type="NCBI Taxonomy" id="2291215"/>
    <lineage>
        <taxon>Bacteria</taxon>
        <taxon>Bacillati</taxon>
        <taxon>Actinomycetota</taxon>
        <taxon>Actinomycetes</taxon>
        <taxon>Pseudonocardiales</taxon>
        <taxon>Pseudonocardiaceae</taxon>
        <taxon>Actinomycetospora</taxon>
    </lineage>
</organism>
<dbReference type="Gene3D" id="1.20.120.330">
    <property type="entry name" value="Nucleotidyltransferases domain 2"/>
    <property type="match status" value="1"/>
</dbReference>
<keyword evidence="1" id="KW-1133">Transmembrane helix</keyword>
<evidence type="ECO:0000259" key="2">
    <source>
        <dbReference type="Pfam" id="PF02470"/>
    </source>
</evidence>
<keyword evidence="1" id="KW-0812">Transmembrane</keyword>
<dbReference type="InterPro" id="IPR052336">
    <property type="entry name" value="MlaD_Phospholipid_Transporter"/>
</dbReference>
<sequence>MKIPQKALPWIQTTILLLFVVVSLVFYAVFFVGAGGKLPPFTSTPYSVVFQSPINKNLVNQSQVTLNGVPVGRVLDLSVVNGVAQIRAGLGDHPEFAPLHQGVHAAVKTKTLINETYVDITDGNGPPLPDQAVIPMGSVSPPVDTDELVRALPESDRKNLGGTLQSLDKVTQGNQSGISQTVGSLGEPTRYVPAALTALSRQEMALRQLSTNTAKVLDALDTRQGQIAQLVGDADDVTKVTAGSSDDLKAVISKLAPTLSTAQDASGDLSRLGGALQPVAQNLNDASGPLNDALRQLPGASKDLRGLLPALDETLQKAPATLQRVPEFAGDVQDMVPNGRQFFGELNPILAYLKPCGPNVAPFFTNFAAGIVRSTQAPNGPVGGVAPQFGYDSLAPPAALPPFLPPVGPFKYDVGNPPGGTNARCNTPLVPYTR</sequence>